<protein>
    <submittedName>
        <fullName evidence="2">Uncharacterized protein</fullName>
    </submittedName>
</protein>
<reference evidence="2 3" key="1">
    <citation type="submission" date="2013-09" db="EMBL/GenBank/DDBJ databases">
        <title>Corchorus capsularis genome sequencing.</title>
        <authorList>
            <person name="Alam M."/>
            <person name="Haque M.S."/>
            <person name="Islam M.S."/>
            <person name="Emdad E.M."/>
            <person name="Islam M.M."/>
            <person name="Ahmed B."/>
            <person name="Halim A."/>
            <person name="Hossen Q.M.M."/>
            <person name="Hossain M.Z."/>
            <person name="Ahmed R."/>
            <person name="Khan M.M."/>
            <person name="Islam R."/>
            <person name="Rashid M.M."/>
            <person name="Khan S.A."/>
            <person name="Rahman M.S."/>
            <person name="Alam M."/>
        </authorList>
    </citation>
    <scope>NUCLEOTIDE SEQUENCE [LARGE SCALE GENOMIC DNA]</scope>
    <source>
        <strain evidence="3">cv. CVL-1</strain>
        <tissue evidence="2">Whole seedling</tissue>
    </source>
</reference>
<comment type="caution">
    <text evidence="2">The sequence shown here is derived from an EMBL/GenBank/DDBJ whole genome shotgun (WGS) entry which is preliminary data.</text>
</comment>
<accession>A0A1R3FUB1</accession>
<keyword evidence="3" id="KW-1185">Reference proteome</keyword>
<proteinExistence type="predicted"/>
<organism evidence="2 3">
    <name type="scientific">Corchorus capsularis</name>
    <name type="common">Jute</name>
    <dbReference type="NCBI Taxonomy" id="210143"/>
    <lineage>
        <taxon>Eukaryota</taxon>
        <taxon>Viridiplantae</taxon>
        <taxon>Streptophyta</taxon>
        <taxon>Embryophyta</taxon>
        <taxon>Tracheophyta</taxon>
        <taxon>Spermatophyta</taxon>
        <taxon>Magnoliopsida</taxon>
        <taxon>eudicotyledons</taxon>
        <taxon>Gunneridae</taxon>
        <taxon>Pentapetalae</taxon>
        <taxon>rosids</taxon>
        <taxon>malvids</taxon>
        <taxon>Malvales</taxon>
        <taxon>Malvaceae</taxon>
        <taxon>Grewioideae</taxon>
        <taxon>Apeibeae</taxon>
        <taxon>Corchorus</taxon>
    </lineage>
</organism>
<evidence type="ECO:0000313" key="3">
    <source>
        <dbReference type="Proteomes" id="UP000188268"/>
    </source>
</evidence>
<dbReference type="Proteomes" id="UP000188268">
    <property type="component" value="Unassembled WGS sequence"/>
</dbReference>
<evidence type="ECO:0000313" key="2">
    <source>
        <dbReference type="EMBL" id="OMO49452.1"/>
    </source>
</evidence>
<dbReference type="AlphaFoldDB" id="A0A1R3FUB1"/>
<feature type="compositionally biased region" description="Basic and acidic residues" evidence="1">
    <location>
        <begin position="50"/>
        <end position="64"/>
    </location>
</feature>
<dbReference type="EMBL" id="AWWV01016477">
    <property type="protein sequence ID" value="OMO49452.1"/>
    <property type="molecule type" value="Genomic_DNA"/>
</dbReference>
<evidence type="ECO:0000256" key="1">
    <source>
        <dbReference type="SAM" id="MobiDB-lite"/>
    </source>
</evidence>
<gene>
    <name evidence="2" type="ORF">CCACVL1_30995</name>
</gene>
<feature type="region of interest" description="Disordered" evidence="1">
    <location>
        <begin position="32"/>
        <end position="65"/>
    </location>
</feature>
<dbReference type="Gramene" id="OMO49452">
    <property type="protein sequence ID" value="OMO49452"/>
    <property type="gene ID" value="CCACVL1_30995"/>
</dbReference>
<sequence length="105" mass="11757">MDSSLFEEPCYTYCYSLDTLLEPGASKSVNKFGPNLKSNVPNPKPIGNPKLERRNSTSATERKVNRSRISLPSMLLLRHTHYLNHQILSLLHLASSITSALDLAF</sequence>
<name>A0A1R3FUB1_COCAP</name>